<evidence type="ECO:0000256" key="4">
    <source>
        <dbReference type="ARBA" id="ARBA00022884"/>
    </source>
</evidence>
<dbReference type="InterPro" id="IPR058582">
    <property type="entry name" value="KH_NusA_2nd"/>
</dbReference>
<dbReference type="NCBIfam" id="TIGR01953">
    <property type="entry name" value="NusA"/>
    <property type="match status" value="1"/>
</dbReference>
<dbReference type="GO" id="GO:0005829">
    <property type="term" value="C:cytosol"/>
    <property type="evidence" value="ECO:0007669"/>
    <property type="project" value="TreeGrafter"/>
</dbReference>
<dbReference type="CDD" id="cd04455">
    <property type="entry name" value="S1_NusA"/>
    <property type="match status" value="1"/>
</dbReference>
<dbReference type="Gene3D" id="2.40.50.140">
    <property type="entry name" value="Nucleic acid-binding proteins"/>
    <property type="match status" value="1"/>
</dbReference>
<keyword evidence="1 7" id="KW-0806">Transcription termination</keyword>
<dbReference type="SUPFAM" id="SSF47794">
    <property type="entry name" value="Rad51 N-terminal domain-like"/>
    <property type="match status" value="2"/>
</dbReference>
<evidence type="ECO:0000313" key="9">
    <source>
        <dbReference type="EMBL" id="SFP03769.1"/>
    </source>
</evidence>
<dbReference type="Gene3D" id="3.30.300.20">
    <property type="match status" value="2"/>
</dbReference>
<evidence type="ECO:0000256" key="6">
    <source>
        <dbReference type="ARBA" id="ARBA00023163"/>
    </source>
</evidence>
<dbReference type="InterPro" id="IPR036555">
    <property type="entry name" value="NusA_N_sf"/>
</dbReference>
<dbReference type="SMART" id="SM00316">
    <property type="entry name" value="S1"/>
    <property type="match status" value="1"/>
</dbReference>
<dbReference type="InterPro" id="IPR003029">
    <property type="entry name" value="S1_domain"/>
</dbReference>
<dbReference type="Proteomes" id="UP000243745">
    <property type="component" value="Unassembled WGS sequence"/>
</dbReference>
<dbReference type="Gene3D" id="3.30.1480.10">
    <property type="entry name" value="NusA, N-terminal domain"/>
    <property type="match status" value="1"/>
</dbReference>
<dbReference type="PANTHER" id="PTHR22648">
    <property type="entry name" value="TRANSCRIPTION TERMINATION FACTOR NUSA"/>
    <property type="match status" value="1"/>
</dbReference>
<evidence type="ECO:0000313" key="10">
    <source>
        <dbReference type="Proteomes" id="UP000243745"/>
    </source>
</evidence>
<dbReference type="SUPFAM" id="SSF54814">
    <property type="entry name" value="Prokaryotic type KH domain (KH-domain type II)"/>
    <property type="match status" value="2"/>
</dbReference>
<keyword evidence="2 7" id="KW-0963">Cytoplasm</keyword>
<comment type="similarity">
    <text evidence="7">Belongs to the NusA family.</text>
</comment>
<dbReference type="InterPro" id="IPR015946">
    <property type="entry name" value="KH_dom-like_a/b"/>
</dbReference>
<keyword evidence="10" id="KW-1185">Reference proteome</keyword>
<dbReference type="GO" id="GO:0000166">
    <property type="term" value="F:nucleotide binding"/>
    <property type="evidence" value="ECO:0007669"/>
    <property type="project" value="InterPro"/>
</dbReference>
<dbReference type="RefSeq" id="WP_031579693.1">
    <property type="nucleotide sequence ID" value="NZ_FOXF01000003.1"/>
</dbReference>
<dbReference type="AlphaFoldDB" id="A0A662ZEE8"/>
<dbReference type="HAMAP" id="MF_00945_B">
    <property type="entry name" value="NusA_B"/>
    <property type="match status" value="1"/>
</dbReference>
<dbReference type="SUPFAM" id="SSF50249">
    <property type="entry name" value="Nucleic acid-binding proteins"/>
    <property type="match status" value="1"/>
</dbReference>
<proteinExistence type="inferred from homology"/>
<keyword evidence="3 7" id="KW-0889">Transcription antitermination</keyword>
<feature type="domain" description="S1 motif" evidence="8">
    <location>
        <begin position="146"/>
        <end position="211"/>
    </location>
</feature>
<dbReference type="OrthoDB" id="9807233at2"/>
<comment type="function">
    <text evidence="7">Participates in both transcription termination and antitermination.</text>
</comment>
<dbReference type="GO" id="GO:0006353">
    <property type="term" value="P:DNA-templated transcription termination"/>
    <property type="evidence" value="ECO:0007669"/>
    <property type="project" value="UniProtKB-UniRule"/>
</dbReference>
<dbReference type="InterPro" id="IPR013735">
    <property type="entry name" value="TF_NusA_N"/>
</dbReference>
<evidence type="ECO:0000256" key="7">
    <source>
        <dbReference type="HAMAP-Rule" id="MF_00945"/>
    </source>
</evidence>
<dbReference type="Gene3D" id="1.10.150.20">
    <property type="entry name" value="5' to 3' exonuclease, C-terminal subdomain"/>
    <property type="match status" value="2"/>
</dbReference>
<dbReference type="Pfam" id="PF26594">
    <property type="entry name" value="KH_NusA_2nd"/>
    <property type="match status" value="1"/>
</dbReference>
<dbReference type="InterPro" id="IPR010213">
    <property type="entry name" value="TF_NusA"/>
</dbReference>
<evidence type="ECO:0000259" key="8">
    <source>
        <dbReference type="PROSITE" id="PS50126"/>
    </source>
</evidence>
<dbReference type="PANTHER" id="PTHR22648:SF0">
    <property type="entry name" value="TRANSCRIPTION TERMINATION_ANTITERMINATION PROTEIN NUSA"/>
    <property type="match status" value="1"/>
</dbReference>
<comment type="subunit">
    <text evidence="7">Monomer. Binds directly to the core enzyme of the DNA-dependent RNA polymerase and to nascent RNA.</text>
</comment>
<evidence type="ECO:0000256" key="1">
    <source>
        <dbReference type="ARBA" id="ARBA00022472"/>
    </source>
</evidence>
<dbReference type="SUPFAM" id="SSF69705">
    <property type="entry name" value="Transcription factor NusA, N-terminal domain"/>
    <property type="match status" value="1"/>
</dbReference>
<dbReference type="Pfam" id="PF13184">
    <property type="entry name" value="KH_NusA_1st"/>
    <property type="match status" value="1"/>
</dbReference>
<protein>
    <recommendedName>
        <fullName evidence="7">Transcription termination/antitermination protein NusA</fullName>
    </recommendedName>
</protein>
<keyword evidence="6 7" id="KW-0804">Transcription</keyword>
<dbReference type="InterPro" id="IPR009019">
    <property type="entry name" value="KH_sf_prok-type"/>
</dbReference>
<organism evidence="9 10">
    <name type="scientific">Ruminobacter amylophilus</name>
    <dbReference type="NCBI Taxonomy" id="867"/>
    <lineage>
        <taxon>Bacteria</taxon>
        <taxon>Pseudomonadati</taxon>
        <taxon>Pseudomonadota</taxon>
        <taxon>Gammaproteobacteria</taxon>
        <taxon>Aeromonadales</taxon>
        <taxon>Succinivibrionaceae</taxon>
        <taxon>Ruminobacter</taxon>
    </lineage>
</organism>
<evidence type="ECO:0000256" key="3">
    <source>
        <dbReference type="ARBA" id="ARBA00022814"/>
    </source>
</evidence>
<evidence type="ECO:0000256" key="5">
    <source>
        <dbReference type="ARBA" id="ARBA00023015"/>
    </source>
</evidence>
<dbReference type="EMBL" id="FOXF01000003">
    <property type="protein sequence ID" value="SFP03769.1"/>
    <property type="molecule type" value="Genomic_DNA"/>
</dbReference>
<keyword evidence="5 7" id="KW-0805">Transcription regulation</keyword>
<dbReference type="FunFam" id="3.30.300.20:FF:000002">
    <property type="entry name" value="Transcription termination/antitermination protein NusA"/>
    <property type="match status" value="1"/>
</dbReference>
<dbReference type="InterPro" id="IPR012340">
    <property type="entry name" value="NA-bd_OB-fold"/>
</dbReference>
<accession>A0A662ZEE8</accession>
<name>A0A662ZEE8_9GAMM</name>
<dbReference type="Pfam" id="PF08529">
    <property type="entry name" value="NusA_N"/>
    <property type="match status" value="1"/>
</dbReference>
<dbReference type="GO" id="GO:0003700">
    <property type="term" value="F:DNA-binding transcription factor activity"/>
    <property type="evidence" value="ECO:0007669"/>
    <property type="project" value="InterPro"/>
</dbReference>
<dbReference type="InterPro" id="IPR025249">
    <property type="entry name" value="TF_NusA_KH_1st"/>
</dbReference>
<dbReference type="GO" id="GO:0031564">
    <property type="term" value="P:transcription antitermination"/>
    <property type="evidence" value="ECO:0007669"/>
    <property type="project" value="UniProtKB-UniRule"/>
</dbReference>
<keyword evidence="4 7" id="KW-0694">RNA-binding</keyword>
<gene>
    <name evidence="7" type="primary">nusA</name>
    <name evidence="9" type="ORF">SAMN02910344_00260</name>
</gene>
<dbReference type="InterPro" id="IPR030842">
    <property type="entry name" value="TF_NusA_bacterial"/>
</dbReference>
<evidence type="ECO:0000256" key="2">
    <source>
        <dbReference type="ARBA" id="ARBA00022490"/>
    </source>
</evidence>
<dbReference type="Pfam" id="PF14520">
    <property type="entry name" value="HHH_5"/>
    <property type="match status" value="1"/>
</dbReference>
<dbReference type="GO" id="GO:0003723">
    <property type="term" value="F:RNA binding"/>
    <property type="evidence" value="ECO:0007669"/>
    <property type="project" value="UniProtKB-UniRule"/>
</dbReference>
<dbReference type="PROSITE" id="PS50126">
    <property type="entry name" value="S1"/>
    <property type="match status" value="1"/>
</dbReference>
<reference evidence="9 10" key="1">
    <citation type="submission" date="2016-10" db="EMBL/GenBank/DDBJ databases">
        <authorList>
            <person name="Varghese N."/>
            <person name="Submissions S."/>
        </authorList>
    </citation>
    <scope>NUCLEOTIDE SEQUENCE [LARGE SCALE GENOMIC DNA]</scope>
    <source>
        <strain evidence="9 10">DSM 1361</strain>
    </source>
</reference>
<dbReference type="InterPro" id="IPR010995">
    <property type="entry name" value="DNA_repair_Rad51/TF_NusA_a-hlx"/>
</dbReference>
<comment type="subcellular location">
    <subcellularLocation>
        <location evidence="7">Cytoplasm</location>
    </subcellularLocation>
</comment>
<sequence length="509" mass="56323">MSKEILAIVDTVSNEKQIDRDKVFNALEGALAIAIKKKFENLDPDIKVEIDRKSGDYTVLRRYLIVDTDGQLENPTREITLEAARLDDENAVAGDYVCDKIDDDLSKAANILDDRITATTVKQVLQQKIREAERQQVIDEFIDSVGKLVIGLVKHISRNDIALDLGNGAIASLRRQNMLPRDSFRVGDRVRGILLPIKADGKGPQLEVSRTSNDFLRELLTTEVPEIGEGQLEIVNVVRDPGYRAKVSIRAKDRRIDPKGACIGMKGSRIKNVSNELCQENIDIIIYDDDISKYVINAMEPAEVKQAIIDKDKKLVQIGVDNDERKYAKAIGSNGQNVRLASALIGDGWRINVMTADELENKQHAEKNRLVSSFGDILNIDSDFAQALIDARFDTIELVAFSDPKVIMQDVDGLDDELVAELQKVARDALKNVSTPSGKQVDAALINLDGVDNATVRALAAKEIATLDDLAECATDDLLDIPGFDKEKAGSLIIKARNIAWNLDELEQK</sequence>